<evidence type="ECO:0000313" key="2">
    <source>
        <dbReference type="EMBL" id="KNC74251.1"/>
    </source>
</evidence>
<dbReference type="InterPro" id="IPR013594">
    <property type="entry name" value="Dynein_heavy_tail"/>
</dbReference>
<dbReference type="RefSeq" id="XP_014148153.1">
    <property type="nucleotide sequence ID" value="XM_014292678.1"/>
</dbReference>
<dbReference type="STRING" id="667725.A0A0L0FCR2"/>
<dbReference type="Proteomes" id="UP000054560">
    <property type="component" value="Unassembled WGS sequence"/>
</dbReference>
<feature type="non-terminal residue" evidence="2">
    <location>
        <position position="168"/>
    </location>
</feature>
<sequence length="168" mass="19332">LVDASINTFKKWIVGVRDFQTKNKQNKVVFAKPTFAHASLATRLEKLRKIRKDHQTLRQVIRNVLTTSDLKGDKAAGIDKAYERFLTVDMTDVSLEGSKAVQAAEDDYNKKIDQIETGIAAKFREQLAVAETSQEMFRIFSKYSPLKVRDRIWGAIQEYQGRLLQRIR</sequence>
<feature type="non-terminal residue" evidence="2">
    <location>
        <position position="1"/>
    </location>
</feature>
<keyword evidence="3" id="KW-1185">Reference proteome</keyword>
<proteinExistence type="predicted"/>
<evidence type="ECO:0000259" key="1">
    <source>
        <dbReference type="Pfam" id="PF08385"/>
    </source>
</evidence>
<dbReference type="Pfam" id="PF08385">
    <property type="entry name" value="DHC_N1"/>
    <property type="match status" value="1"/>
</dbReference>
<dbReference type="GeneID" id="25913700"/>
<gene>
    <name evidence="2" type="ORF">SARC_13196</name>
</gene>
<dbReference type="eggNOG" id="KOG3595">
    <property type="taxonomic scope" value="Eukaryota"/>
</dbReference>
<dbReference type="OrthoDB" id="447173at2759"/>
<accession>A0A0L0FCR2</accession>
<dbReference type="EMBL" id="KQ244599">
    <property type="protein sequence ID" value="KNC74251.1"/>
    <property type="molecule type" value="Genomic_DNA"/>
</dbReference>
<feature type="domain" description="Dynein heavy chain tail" evidence="1">
    <location>
        <begin position="4"/>
        <end position="166"/>
    </location>
</feature>
<reference evidence="2 3" key="1">
    <citation type="submission" date="2011-02" db="EMBL/GenBank/DDBJ databases">
        <title>The Genome Sequence of Sphaeroforma arctica JP610.</title>
        <authorList>
            <consortium name="The Broad Institute Genome Sequencing Platform"/>
            <person name="Russ C."/>
            <person name="Cuomo C."/>
            <person name="Young S.K."/>
            <person name="Zeng Q."/>
            <person name="Gargeya S."/>
            <person name="Alvarado L."/>
            <person name="Berlin A."/>
            <person name="Chapman S.B."/>
            <person name="Chen Z."/>
            <person name="Freedman E."/>
            <person name="Gellesch M."/>
            <person name="Goldberg J."/>
            <person name="Griggs A."/>
            <person name="Gujja S."/>
            <person name="Heilman E."/>
            <person name="Heiman D."/>
            <person name="Howarth C."/>
            <person name="Mehta T."/>
            <person name="Neiman D."/>
            <person name="Pearson M."/>
            <person name="Roberts A."/>
            <person name="Saif S."/>
            <person name="Shea T."/>
            <person name="Shenoy N."/>
            <person name="Sisk P."/>
            <person name="Stolte C."/>
            <person name="Sykes S."/>
            <person name="White J."/>
            <person name="Yandava C."/>
            <person name="Burger G."/>
            <person name="Gray M.W."/>
            <person name="Holland P.W.H."/>
            <person name="King N."/>
            <person name="Lang F.B.F."/>
            <person name="Roger A.J."/>
            <person name="Ruiz-Trillo I."/>
            <person name="Haas B."/>
            <person name="Nusbaum C."/>
            <person name="Birren B."/>
        </authorList>
    </citation>
    <scope>NUCLEOTIDE SEQUENCE [LARGE SCALE GENOMIC DNA]</scope>
    <source>
        <strain evidence="2 3">JP610</strain>
    </source>
</reference>
<protein>
    <recommendedName>
        <fullName evidence="1">Dynein heavy chain tail domain-containing protein</fullName>
    </recommendedName>
</protein>
<organism evidence="2 3">
    <name type="scientific">Sphaeroforma arctica JP610</name>
    <dbReference type="NCBI Taxonomy" id="667725"/>
    <lineage>
        <taxon>Eukaryota</taxon>
        <taxon>Ichthyosporea</taxon>
        <taxon>Ichthyophonida</taxon>
        <taxon>Sphaeroforma</taxon>
    </lineage>
</organism>
<dbReference type="AlphaFoldDB" id="A0A0L0FCR2"/>
<evidence type="ECO:0000313" key="3">
    <source>
        <dbReference type="Proteomes" id="UP000054560"/>
    </source>
</evidence>
<name>A0A0L0FCR2_9EUKA</name>